<organism evidence="1 2">
    <name type="scientific">Ophiophagus hannah</name>
    <name type="common">King cobra</name>
    <name type="synonym">Naja hannah</name>
    <dbReference type="NCBI Taxonomy" id="8665"/>
    <lineage>
        <taxon>Eukaryota</taxon>
        <taxon>Metazoa</taxon>
        <taxon>Chordata</taxon>
        <taxon>Craniata</taxon>
        <taxon>Vertebrata</taxon>
        <taxon>Euteleostomi</taxon>
        <taxon>Lepidosauria</taxon>
        <taxon>Squamata</taxon>
        <taxon>Bifurcata</taxon>
        <taxon>Unidentata</taxon>
        <taxon>Episquamata</taxon>
        <taxon>Toxicofera</taxon>
        <taxon>Serpentes</taxon>
        <taxon>Colubroidea</taxon>
        <taxon>Elapidae</taxon>
        <taxon>Elapinae</taxon>
        <taxon>Ophiophagus</taxon>
    </lineage>
</organism>
<evidence type="ECO:0000313" key="2">
    <source>
        <dbReference type="Proteomes" id="UP000018936"/>
    </source>
</evidence>
<keyword evidence="2" id="KW-1185">Reference proteome</keyword>
<accession>V8PFV5</accession>
<gene>
    <name evidence="1" type="ORF">L345_01282</name>
</gene>
<dbReference type="Proteomes" id="UP000018936">
    <property type="component" value="Unassembled WGS sequence"/>
</dbReference>
<comment type="caution">
    <text evidence="1">The sequence shown here is derived from an EMBL/GenBank/DDBJ whole genome shotgun (WGS) entry which is preliminary data.</text>
</comment>
<proteinExistence type="predicted"/>
<name>V8PFV5_OPHHA</name>
<dbReference type="AlphaFoldDB" id="V8PFV5"/>
<evidence type="ECO:0000313" key="1">
    <source>
        <dbReference type="EMBL" id="ETE72883.1"/>
    </source>
</evidence>
<protein>
    <submittedName>
        <fullName evidence="1">Uncharacterized protein</fullName>
    </submittedName>
</protein>
<reference evidence="1 2" key="1">
    <citation type="journal article" date="2013" name="Proc. Natl. Acad. Sci. U.S.A.">
        <title>The king cobra genome reveals dynamic gene evolution and adaptation in the snake venom system.</title>
        <authorList>
            <person name="Vonk F.J."/>
            <person name="Casewell N.R."/>
            <person name="Henkel C.V."/>
            <person name="Heimberg A.M."/>
            <person name="Jansen H.J."/>
            <person name="McCleary R.J."/>
            <person name="Kerkkamp H.M."/>
            <person name="Vos R.A."/>
            <person name="Guerreiro I."/>
            <person name="Calvete J.J."/>
            <person name="Wuster W."/>
            <person name="Woods A.E."/>
            <person name="Logan J.M."/>
            <person name="Harrison R.A."/>
            <person name="Castoe T.A."/>
            <person name="de Koning A.P."/>
            <person name="Pollock D.D."/>
            <person name="Yandell M."/>
            <person name="Calderon D."/>
            <person name="Renjifo C."/>
            <person name="Currier R.B."/>
            <person name="Salgado D."/>
            <person name="Pla D."/>
            <person name="Sanz L."/>
            <person name="Hyder A.S."/>
            <person name="Ribeiro J.M."/>
            <person name="Arntzen J.W."/>
            <person name="van den Thillart G.E."/>
            <person name="Boetzer M."/>
            <person name="Pirovano W."/>
            <person name="Dirks R.P."/>
            <person name="Spaink H.P."/>
            <person name="Duboule D."/>
            <person name="McGlinn E."/>
            <person name="Kini R.M."/>
            <person name="Richardson M.K."/>
        </authorList>
    </citation>
    <scope>NUCLEOTIDE SEQUENCE</scope>
    <source>
        <tissue evidence="1">Blood</tissue>
    </source>
</reference>
<sequence length="142" mass="16181">MFGWNMLLLVHTRWWPRELIRNCQHLSRPERELPVSAKPSSAGLEAAARIRARALASKRSFRAEERQARCRQKALDKKFDKALRGSKMADSSAISPQILHEAMQQDQLANTRQYLTAWSPSGSSYIASRVNAAEYLVTRVNN</sequence>
<feature type="non-terminal residue" evidence="1">
    <location>
        <position position="1"/>
    </location>
</feature>
<dbReference type="EMBL" id="AZIM01000164">
    <property type="protein sequence ID" value="ETE72883.1"/>
    <property type="molecule type" value="Genomic_DNA"/>
</dbReference>